<evidence type="ECO:0000256" key="4">
    <source>
        <dbReference type="ARBA" id="ARBA00022958"/>
    </source>
</evidence>
<dbReference type="Pfam" id="PF02254">
    <property type="entry name" value="TrkA_N"/>
    <property type="match status" value="2"/>
</dbReference>
<dbReference type="Gene3D" id="3.40.50.720">
    <property type="entry name" value="NAD(P)-binding Rossmann-like Domain"/>
    <property type="match status" value="2"/>
</dbReference>
<dbReference type="GO" id="GO:0015079">
    <property type="term" value="F:potassium ion transmembrane transporter activity"/>
    <property type="evidence" value="ECO:0007669"/>
    <property type="project" value="InterPro"/>
</dbReference>
<keyword evidence="6" id="KW-0406">Ion transport</keyword>
<dbReference type="InterPro" id="IPR036721">
    <property type="entry name" value="RCK_C_sf"/>
</dbReference>
<dbReference type="SUPFAM" id="SSF51735">
    <property type="entry name" value="NAD(P)-binding Rossmann-fold domains"/>
    <property type="match status" value="2"/>
</dbReference>
<sequence>MKIVIAGAGEVGTHLAKMLSRQDHRIMLIDTDHEKLEQLESQLDILAEEASCTSIGALEDAGAGDCDLFIAVNHQEDQNINSSILAKHLGAKYTITRVNNSEYLEDANREYMKTIGIDSMIYPERLAAEEIVSALKLAGTRQQHEFSDGRLQLLGIKIWENAPVLNLTLAKTAQAYGTDNFRVVAIKRGDQTVIPRGNDYFRYGDLAFFVTKPMYIPEIYSICGKSRFEIKNIIIVGGSRIGFKAASLLEQQYNVKLIEKDRDRCFELADKLKSTLVINGDGRDLALLREEGIRNTEAFVCLTGSSETNILTCLLAKKLGVKKTVAEVENLDYTDLAENLGIGTLINTKLIAAANIYRYTINVNVRHLKFVTFSEAEVFEVTVEEGARITQGTLAELDFPDNANVGGIIRGGEAIIAKGDVRIQAGDDVVIFALPSAVKKVLRMFRK</sequence>
<dbReference type="PANTHER" id="PTHR43833:SF5">
    <property type="entry name" value="TRK SYSTEM POTASSIUM UPTAKE PROTEIN TRKA"/>
    <property type="match status" value="1"/>
</dbReference>
<keyword evidence="5" id="KW-0520">NAD</keyword>
<dbReference type="Proteomes" id="UP000771749">
    <property type="component" value="Unassembled WGS sequence"/>
</dbReference>
<dbReference type="InterPro" id="IPR006036">
    <property type="entry name" value="K_uptake_TrkA"/>
</dbReference>
<dbReference type="EMBL" id="JADIMJ010000123">
    <property type="protein sequence ID" value="MBO8454651.1"/>
    <property type="molecule type" value="Genomic_DNA"/>
</dbReference>
<evidence type="ECO:0000256" key="1">
    <source>
        <dbReference type="ARBA" id="ARBA00017378"/>
    </source>
</evidence>
<feature type="domain" description="RCK N-terminal" evidence="7">
    <location>
        <begin position="1"/>
        <end position="121"/>
    </location>
</feature>
<dbReference type="Gene3D" id="3.30.70.1450">
    <property type="entry name" value="Regulator of K+ conductance, C-terminal domain"/>
    <property type="match status" value="2"/>
</dbReference>
<dbReference type="GO" id="GO:0005886">
    <property type="term" value="C:plasma membrane"/>
    <property type="evidence" value="ECO:0007669"/>
    <property type="project" value="InterPro"/>
</dbReference>
<protein>
    <recommendedName>
        <fullName evidence="1">Trk system potassium uptake protein TrkA</fullName>
    </recommendedName>
</protein>
<dbReference type="InterPro" id="IPR006037">
    <property type="entry name" value="RCK_C"/>
</dbReference>
<reference evidence="9" key="2">
    <citation type="journal article" date="2021" name="PeerJ">
        <title>Extensive microbial diversity within the chicken gut microbiome revealed by metagenomics and culture.</title>
        <authorList>
            <person name="Gilroy R."/>
            <person name="Ravi A."/>
            <person name="Getino M."/>
            <person name="Pursley I."/>
            <person name="Horton D.L."/>
            <person name="Alikhan N.F."/>
            <person name="Baker D."/>
            <person name="Gharbi K."/>
            <person name="Hall N."/>
            <person name="Watson M."/>
            <person name="Adriaenssens E.M."/>
            <person name="Foster-Nyarko E."/>
            <person name="Jarju S."/>
            <person name="Secka A."/>
            <person name="Antonio M."/>
            <person name="Oren A."/>
            <person name="Chaudhuri R.R."/>
            <person name="La Ragione R."/>
            <person name="Hildebrand F."/>
            <person name="Pallen M.J."/>
        </authorList>
    </citation>
    <scope>NUCLEOTIDE SEQUENCE</scope>
    <source>
        <strain evidence="9">F1-3629</strain>
    </source>
</reference>
<evidence type="ECO:0000313" key="10">
    <source>
        <dbReference type="Proteomes" id="UP000771749"/>
    </source>
</evidence>
<evidence type="ECO:0000313" key="9">
    <source>
        <dbReference type="EMBL" id="MBO8454651.1"/>
    </source>
</evidence>
<feature type="domain" description="RCK C-terminal" evidence="8">
    <location>
        <begin position="141"/>
        <end position="225"/>
    </location>
</feature>
<evidence type="ECO:0000256" key="3">
    <source>
        <dbReference type="ARBA" id="ARBA00022538"/>
    </source>
</evidence>
<dbReference type="InterPro" id="IPR050721">
    <property type="entry name" value="Trk_Ktr_HKT_K-transport"/>
</dbReference>
<reference evidence="9" key="1">
    <citation type="submission" date="2020-10" db="EMBL/GenBank/DDBJ databases">
        <authorList>
            <person name="Gilroy R."/>
        </authorList>
    </citation>
    <scope>NUCLEOTIDE SEQUENCE</scope>
    <source>
        <strain evidence="9">F1-3629</strain>
    </source>
</reference>
<evidence type="ECO:0000259" key="7">
    <source>
        <dbReference type="PROSITE" id="PS51201"/>
    </source>
</evidence>
<dbReference type="Pfam" id="PF02080">
    <property type="entry name" value="TrkA_C"/>
    <property type="match status" value="2"/>
</dbReference>
<evidence type="ECO:0000256" key="2">
    <source>
        <dbReference type="ARBA" id="ARBA00022448"/>
    </source>
</evidence>
<dbReference type="PRINTS" id="PR00335">
    <property type="entry name" value="KUPTAKETRKA"/>
</dbReference>
<accession>A0A940DPR5</accession>
<dbReference type="AlphaFoldDB" id="A0A940DPR5"/>
<organism evidence="9 10">
    <name type="scientific">Candidatus Cryptobacteroides gallistercoris</name>
    <dbReference type="NCBI Taxonomy" id="2840765"/>
    <lineage>
        <taxon>Bacteria</taxon>
        <taxon>Pseudomonadati</taxon>
        <taxon>Bacteroidota</taxon>
        <taxon>Bacteroidia</taxon>
        <taxon>Bacteroidales</taxon>
        <taxon>Candidatus Cryptobacteroides</taxon>
    </lineage>
</organism>
<feature type="domain" description="RCK N-terminal" evidence="7">
    <location>
        <begin position="230"/>
        <end position="351"/>
    </location>
</feature>
<evidence type="ECO:0000259" key="8">
    <source>
        <dbReference type="PROSITE" id="PS51202"/>
    </source>
</evidence>
<dbReference type="PROSITE" id="PS51201">
    <property type="entry name" value="RCK_N"/>
    <property type="match status" value="2"/>
</dbReference>
<evidence type="ECO:0000256" key="5">
    <source>
        <dbReference type="ARBA" id="ARBA00023027"/>
    </source>
</evidence>
<dbReference type="PANTHER" id="PTHR43833">
    <property type="entry name" value="POTASSIUM CHANNEL PROTEIN 2-RELATED-RELATED"/>
    <property type="match status" value="1"/>
</dbReference>
<dbReference type="InterPro" id="IPR036291">
    <property type="entry name" value="NAD(P)-bd_dom_sf"/>
</dbReference>
<dbReference type="NCBIfam" id="NF007039">
    <property type="entry name" value="PRK09496.3-2"/>
    <property type="match status" value="1"/>
</dbReference>
<keyword evidence="2" id="KW-0813">Transport</keyword>
<evidence type="ECO:0000256" key="6">
    <source>
        <dbReference type="ARBA" id="ARBA00023065"/>
    </source>
</evidence>
<name>A0A940DPR5_9BACT</name>
<proteinExistence type="predicted"/>
<dbReference type="SUPFAM" id="SSF116726">
    <property type="entry name" value="TrkA C-terminal domain-like"/>
    <property type="match status" value="2"/>
</dbReference>
<dbReference type="NCBIfam" id="NF007031">
    <property type="entry name" value="PRK09496.1-2"/>
    <property type="match status" value="1"/>
</dbReference>
<feature type="domain" description="RCK C-terminal" evidence="8">
    <location>
        <begin position="363"/>
        <end position="447"/>
    </location>
</feature>
<keyword evidence="3" id="KW-0633">Potassium transport</keyword>
<dbReference type="NCBIfam" id="NF007038">
    <property type="entry name" value="PRK09496.2-6"/>
    <property type="match status" value="1"/>
</dbReference>
<gene>
    <name evidence="9" type="primary">trkA</name>
    <name evidence="9" type="ORF">IAC07_08030</name>
</gene>
<dbReference type="InterPro" id="IPR003148">
    <property type="entry name" value="RCK_N"/>
</dbReference>
<keyword evidence="4" id="KW-0630">Potassium</keyword>
<dbReference type="PROSITE" id="PS51202">
    <property type="entry name" value="RCK_C"/>
    <property type="match status" value="2"/>
</dbReference>
<comment type="caution">
    <text evidence="9">The sequence shown here is derived from an EMBL/GenBank/DDBJ whole genome shotgun (WGS) entry which is preliminary data.</text>
</comment>